<dbReference type="PANTHER" id="PTHR24567">
    <property type="entry name" value="CRP FAMILY TRANSCRIPTIONAL REGULATORY PROTEIN"/>
    <property type="match status" value="1"/>
</dbReference>
<dbReference type="Pfam" id="PF00027">
    <property type="entry name" value="cNMP_binding"/>
    <property type="match status" value="1"/>
</dbReference>
<evidence type="ECO:0000259" key="4">
    <source>
        <dbReference type="PROSITE" id="PS50042"/>
    </source>
</evidence>
<gene>
    <name evidence="6" type="ORF">CVT23_22265</name>
</gene>
<dbReference type="CDD" id="cd00092">
    <property type="entry name" value="HTH_CRP"/>
    <property type="match status" value="1"/>
</dbReference>
<name>A0A2M9FV99_9PROT</name>
<dbReference type="InterPro" id="IPR036388">
    <property type="entry name" value="WH-like_DNA-bd_sf"/>
</dbReference>
<evidence type="ECO:0000256" key="1">
    <source>
        <dbReference type="ARBA" id="ARBA00023015"/>
    </source>
</evidence>
<organism evidence="6 7">
    <name type="scientific">Minwuia thermotolerans</name>
    <dbReference type="NCBI Taxonomy" id="2056226"/>
    <lineage>
        <taxon>Bacteria</taxon>
        <taxon>Pseudomonadati</taxon>
        <taxon>Pseudomonadota</taxon>
        <taxon>Alphaproteobacteria</taxon>
        <taxon>Minwuiales</taxon>
        <taxon>Minwuiaceae</taxon>
        <taxon>Minwuia</taxon>
    </lineage>
</organism>
<dbReference type="SMART" id="SM00419">
    <property type="entry name" value="HTH_CRP"/>
    <property type="match status" value="1"/>
</dbReference>
<dbReference type="Gene3D" id="1.10.10.10">
    <property type="entry name" value="Winged helix-like DNA-binding domain superfamily/Winged helix DNA-binding domain"/>
    <property type="match status" value="1"/>
</dbReference>
<dbReference type="AlphaFoldDB" id="A0A2M9FV99"/>
<dbReference type="GO" id="GO:0003700">
    <property type="term" value="F:DNA-binding transcription factor activity"/>
    <property type="evidence" value="ECO:0007669"/>
    <property type="project" value="TreeGrafter"/>
</dbReference>
<dbReference type="Gene3D" id="2.60.120.10">
    <property type="entry name" value="Jelly Rolls"/>
    <property type="match status" value="1"/>
</dbReference>
<dbReference type="InterPro" id="IPR012318">
    <property type="entry name" value="HTH_CRP"/>
</dbReference>
<accession>A0A2M9FV99</accession>
<dbReference type="PANTHER" id="PTHR24567:SF28">
    <property type="entry name" value="LISTERIOLYSIN REGULATORY PROTEIN"/>
    <property type="match status" value="1"/>
</dbReference>
<evidence type="ECO:0000313" key="7">
    <source>
        <dbReference type="Proteomes" id="UP000229498"/>
    </source>
</evidence>
<dbReference type="InterPro" id="IPR050397">
    <property type="entry name" value="Env_Response_Regulators"/>
</dbReference>
<protein>
    <submittedName>
        <fullName evidence="6">Crp/Fnr family transcriptional regulator</fullName>
    </submittedName>
</protein>
<dbReference type="EMBL" id="PHIG01000064">
    <property type="protein sequence ID" value="PJK27400.1"/>
    <property type="molecule type" value="Genomic_DNA"/>
</dbReference>
<dbReference type="InterPro" id="IPR018490">
    <property type="entry name" value="cNMP-bd_dom_sf"/>
</dbReference>
<evidence type="ECO:0000313" key="6">
    <source>
        <dbReference type="EMBL" id="PJK27400.1"/>
    </source>
</evidence>
<dbReference type="OrthoDB" id="3525895at2"/>
<dbReference type="SMART" id="SM00100">
    <property type="entry name" value="cNMP"/>
    <property type="match status" value="1"/>
</dbReference>
<proteinExistence type="predicted"/>
<dbReference type="Pfam" id="PF13545">
    <property type="entry name" value="HTH_Crp_2"/>
    <property type="match status" value="1"/>
</dbReference>
<dbReference type="CDD" id="cd00038">
    <property type="entry name" value="CAP_ED"/>
    <property type="match status" value="1"/>
</dbReference>
<dbReference type="InterPro" id="IPR036390">
    <property type="entry name" value="WH_DNA-bd_sf"/>
</dbReference>
<reference evidence="6 7" key="1">
    <citation type="submission" date="2017-11" db="EMBL/GenBank/DDBJ databases">
        <title>Draft genome sequence of Rhizobiales bacterium SY3-13.</title>
        <authorList>
            <person name="Sun C."/>
        </authorList>
    </citation>
    <scope>NUCLEOTIDE SEQUENCE [LARGE SCALE GENOMIC DNA]</scope>
    <source>
        <strain evidence="6 7">SY3-13</strain>
    </source>
</reference>
<dbReference type="RefSeq" id="WP_109794831.1">
    <property type="nucleotide sequence ID" value="NZ_PHIG01000064.1"/>
</dbReference>
<dbReference type="InterPro" id="IPR000595">
    <property type="entry name" value="cNMP-bd_dom"/>
</dbReference>
<evidence type="ECO:0000256" key="3">
    <source>
        <dbReference type="ARBA" id="ARBA00023163"/>
    </source>
</evidence>
<evidence type="ECO:0000256" key="2">
    <source>
        <dbReference type="ARBA" id="ARBA00023125"/>
    </source>
</evidence>
<keyword evidence="1" id="KW-0805">Transcription regulation</keyword>
<dbReference type="GO" id="GO:0005829">
    <property type="term" value="C:cytosol"/>
    <property type="evidence" value="ECO:0007669"/>
    <property type="project" value="TreeGrafter"/>
</dbReference>
<feature type="domain" description="Cyclic nucleotide-binding" evidence="4">
    <location>
        <begin position="15"/>
        <end position="118"/>
    </location>
</feature>
<keyword evidence="2" id="KW-0238">DNA-binding</keyword>
<keyword evidence="7" id="KW-1185">Reference proteome</keyword>
<dbReference type="Proteomes" id="UP000229498">
    <property type="component" value="Unassembled WGS sequence"/>
</dbReference>
<dbReference type="GO" id="GO:0003677">
    <property type="term" value="F:DNA binding"/>
    <property type="evidence" value="ECO:0007669"/>
    <property type="project" value="UniProtKB-KW"/>
</dbReference>
<dbReference type="InterPro" id="IPR014710">
    <property type="entry name" value="RmlC-like_jellyroll"/>
</dbReference>
<dbReference type="SUPFAM" id="SSF51206">
    <property type="entry name" value="cAMP-binding domain-like"/>
    <property type="match status" value="1"/>
</dbReference>
<keyword evidence="3" id="KW-0804">Transcription</keyword>
<dbReference type="PROSITE" id="PS50042">
    <property type="entry name" value="CNMP_BINDING_3"/>
    <property type="match status" value="1"/>
</dbReference>
<evidence type="ECO:0000259" key="5">
    <source>
        <dbReference type="PROSITE" id="PS51063"/>
    </source>
</evidence>
<comment type="caution">
    <text evidence="6">The sequence shown here is derived from an EMBL/GenBank/DDBJ whole genome shotgun (WGS) entry which is preliminary data.</text>
</comment>
<feature type="domain" description="HTH crp-type" evidence="5">
    <location>
        <begin position="149"/>
        <end position="223"/>
    </location>
</feature>
<sequence length="232" mass="25159">MDTETRVGLLKPVGLFRSLNGAALTALAEAAREHVVPRGEAMFQQGDEATHGYVLAWGRVRLDQVTAEGQNIVIRHLGPGDMVGMVAVFRRMPFPATPVALEDCMALGWGAGRFAELMAAYPPIAQNAIAAVGGRIEELQSRLQEVATQRVEQRIAATLLRLANQAGRKTDAGVEIPFALSRQDLAEMTATTLHTVSRTLSAWDQEGVVDSRRSSHLVIRQPHRLVEIAGHA</sequence>
<dbReference type="PROSITE" id="PS51063">
    <property type="entry name" value="HTH_CRP_2"/>
    <property type="match status" value="1"/>
</dbReference>
<dbReference type="SUPFAM" id="SSF46785">
    <property type="entry name" value="Winged helix' DNA-binding domain"/>
    <property type="match status" value="1"/>
</dbReference>